<evidence type="ECO:0000313" key="1">
    <source>
        <dbReference type="EMBL" id="CAD7416551.1"/>
    </source>
</evidence>
<gene>
    <name evidence="1" type="ORF">TPSB3V08_LOCUS11130</name>
</gene>
<reference evidence="1" key="1">
    <citation type="submission" date="2020-11" db="EMBL/GenBank/DDBJ databases">
        <authorList>
            <person name="Tran Van P."/>
        </authorList>
    </citation>
    <scope>NUCLEOTIDE SEQUENCE</scope>
</reference>
<name>A0A7R9HEN0_TIMPO</name>
<dbReference type="AlphaFoldDB" id="A0A7R9HEN0"/>
<organism evidence="1">
    <name type="scientific">Timema poppense</name>
    <name type="common">Walking stick</name>
    <dbReference type="NCBI Taxonomy" id="170557"/>
    <lineage>
        <taxon>Eukaryota</taxon>
        <taxon>Metazoa</taxon>
        <taxon>Ecdysozoa</taxon>
        <taxon>Arthropoda</taxon>
        <taxon>Hexapoda</taxon>
        <taxon>Insecta</taxon>
        <taxon>Pterygota</taxon>
        <taxon>Neoptera</taxon>
        <taxon>Polyneoptera</taxon>
        <taxon>Phasmatodea</taxon>
        <taxon>Timematodea</taxon>
        <taxon>Timematoidea</taxon>
        <taxon>Timematidae</taxon>
        <taxon>Timema</taxon>
    </lineage>
</organism>
<protein>
    <submittedName>
        <fullName evidence="1">Uncharacterized protein</fullName>
    </submittedName>
</protein>
<proteinExistence type="predicted"/>
<accession>A0A7R9HEN0</accession>
<dbReference type="EMBL" id="OD011339">
    <property type="protein sequence ID" value="CAD7416551.1"/>
    <property type="molecule type" value="Genomic_DNA"/>
</dbReference>
<sequence length="61" mass="7463">MFIFKFPLELVTFSGARDVHLYYYKSNNNNIVFIWAKLTQLSWHGSQREKGLMFMRFLWLK</sequence>